<keyword evidence="3" id="KW-1185">Reference proteome</keyword>
<evidence type="ECO:0000313" key="3">
    <source>
        <dbReference type="Proteomes" id="UP001557470"/>
    </source>
</evidence>
<dbReference type="Proteomes" id="UP001557470">
    <property type="component" value="Unassembled WGS sequence"/>
</dbReference>
<dbReference type="AlphaFoldDB" id="A0ABD0WLW9"/>
<feature type="region of interest" description="Disordered" evidence="1">
    <location>
        <begin position="219"/>
        <end position="242"/>
    </location>
</feature>
<evidence type="ECO:0000256" key="1">
    <source>
        <dbReference type="SAM" id="MobiDB-lite"/>
    </source>
</evidence>
<evidence type="ECO:0000313" key="2">
    <source>
        <dbReference type="EMBL" id="KAL0972858.1"/>
    </source>
</evidence>
<dbReference type="EMBL" id="JAGEUA010000006">
    <property type="protein sequence ID" value="KAL0972858.1"/>
    <property type="molecule type" value="Genomic_DNA"/>
</dbReference>
<proteinExistence type="predicted"/>
<comment type="caution">
    <text evidence="2">The sequence shown here is derived from an EMBL/GenBank/DDBJ whole genome shotgun (WGS) entry which is preliminary data.</text>
</comment>
<feature type="compositionally biased region" description="Basic and acidic residues" evidence="1">
    <location>
        <begin position="219"/>
        <end position="228"/>
    </location>
</feature>
<feature type="region of interest" description="Disordered" evidence="1">
    <location>
        <begin position="600"/>
        <end position="669"/>
    </location>
</feature>
<organism evidence="2 3">
    <name type="scientific">Umbra pygmaea</name>
    <name type="common">Eastern mudminnow</name>
    <dbReference type="NCBI Taxonomy" id="75934"/>
    <lineage>
        <taxon>Eukaryota</taxon>
        <taxon>Metazoa</taxon>
        <taxon>Chordata</taxon>
        <taxon>Craniata</taxon>
        <taxon>Vertebrata</taxon>
        <taxon>Euteleostomi</taxon>
        <taxon>Actinopterygii</taxon>
        <taxon>Neopterygii</taxon>
        <taxon>Teleostei</taxon>
        <taxon>Protacanthopterygii</taxon>
        <taxon>Esociformes</taxon>
        <taxon>Umbridae</taxon>
        <taxon>Umbra</taxon>
    </lineage>
</organism>
<accession>A0ABD0WLW9</accession>
<protein>
    <submittedName>
        <fullName evidence="2">Uncharacterized protein</fullName>
    </submittedName>
</protein>
<reference evidence="2 3" key="1">
    <citation type="submission" date="2024-06" db="EMBL/GenBank/DDBJ databases">
        <authorList>
            <person name="Pan Q."/>
            <person name="Wen M."/>
            <person name="Jouanno E."/>
            <person name="Zahm M."/>
            <person name="Klopp C."/>
            <person name="Cabau C."/>
            <person name="Louis A."/>
            <person name="Berthelot C."/>
            <person name="Parey E."/>
            <person name="Roest Crollius H."/>
            <person name="Montfort J."/>
            <person name="Robinson-Rechavi M."/>
            <person name="Bouchez O."/>
            <person name="Lampietro C."/>
            <person name="Lopez Roques C."/>
            <person name="Donnadieu C."/>
            <person name="Postlethwait J."/>
            <person name="Bobe J."/>
            <person name="Verreycken H."/>
            <person name="Guiguen Y."/>
        </authorList>
    </citation>
    <scope>NUCLEOTIDE SEQUENCE [LARGE SCALE GENOMIC DNA]</scope>
    <source>
        <strain evidence="2">Up_M1</strain>
        <tissue evidence="2">Testis</tissue>
    </source>
</reference>
<feature type="compositionally biased region" description="Polar residues" evidence="1">
    <location>
        <begin position="614"/>
        <end position="629"/>
    </location>
</feature>
<feature type="compositionally biased region" description="Low complexity" evidence="1">
    <location>
        <begin position="144"/>
        <end position="160"/>
    </location>
</feature>
<gene>
    <name evidence="2" type="ORF">UPYG_G00195600</name>
</gene>
<feature type="region of interest" description="Disordered" evidence="1">
    <location>
        <begin position="319"/>
        <end position="340"/>
    </location>
</feature>
<feature type="region of interest" description="Disordered" evidence="1">
    <location>
        <begin position="140"/>
        <end position="162"/>
    </location>
</feature>
<name>A0ABD0WLW9_UMBPY</name>
<sequence length="894" mass="95986">MLQQNNNNNYPCLEVASSTREVLEKCHKSYLPFTSRLELGDMPLVKGLRAWAVCSNRRKAAPSARAPGTCLRPADICPVGQWGGLGYDLGLPVGPIYSSNSRQAGLGALVTVATLKATEGGGQTQTRCLFLKSESGRCRYSTNSSPRPCSQRSSPQSSSRLVGGWLRDKVGGVRDSSLVRKMGERDTGVASFQVKPRTARRWRTPCKPGGSIQGEALKKREDAGRHTLEGSLGSTDKGEFPTAIPDILRGKQDRGNSSSLRCSHSQTRSCTECLGSCTAQQGSAFVCEKDRRRGSVNTVRETEEVEDGTGLSRLKQCISGLPPDNTGPENSSGYVRERGQPDTPFVQEVVYPKSSYKKECLQDKPGDIALTTGAEDASRCNLQNVEGVNGMVGAVSGFVDQFNSAERKSERLGDARRTVGEWPDSWTHGQSPGRHCCSESGCHKGSSAYPPSPAGGSISTAADNECCGQIRPEIKLDSRFCKEVVLGEKCSPNEKEPAAVDEEGLPVSVHGVQEEGKEAGEEEGIWSTNIKELSGEQGELQPGAVSEDDGSRLVRGAMQGDFTSLGTENRPVQETRPCESEQTCRTGERCISDLAATSEPAVVGGGRGEVETGLPNSPSRGPATSVTRSPPNPHPPGAMATGFPAPEGVQTKNGALAPVSPEEQDRNRARGVSEVAADTWVLDEGPEEDDGFGLFMQAEELPADDGFTASSLVPSGKTESVGWTDSSFHQSEGAWTAFQQDREGAEQDTRGHWWPSDAVEETRSWLSDTSNVNSVFFEAFSSPNTPCCGNEAVPTLSQLLKSVLDHESSAKDHGLLDDFHDLNKMIGLKYKRGNAVSRERLLHSLKLGQCSAENMSGNQATIHSPTLGLPLSSLHAQTCGKRRLSYDLNKNSMK</sequence>